<dbReference type="PANTHER" id="PTHR43581:SF4">
    <property type="entry name" value="ATP_GTP PHOSPHATASE"/>
    <property type="match status" value="1"/>
</dbReference>
<evidence type="ECO:0000259" key="3">
    <source>
        <dbReference type="Pfam" id="PF20469"/>
    </source>
</evidence>
<protein>
    <submittedName>
        <fullName evidence="4">AAA family ATPase</fullName>
    </submittedName>
</protein>
<comment type="caution">
    <text evidence="4">The sequence shown here is derived from an EMBL/GenBank/DDBJ whole genome shotgun (WGS) entry which is preliminary data.</text>
</comment>
<dbReference type="PANTHER" id="PTHR43581">
    <property type="entry name" value="ATP/GTP PHOSPHATASE"/>
    <property type="match status" value="1"/>
</dbReference>
<sequence>MYVSELHILNFRIFESLKLSLNPGLNVLVGENNSGKTALIDAVRLTLDTNSAEWTRIVESDFQNSSDTFSIKLKFDGITPDQARTFVEHLTHEERAKGVRHSVLYVTLTARRTEVIKRGRRLIRTELRSGINGDGPAIEREIRDYLSSTYLKPLRDAEAELSSGRGSRLAQILSSSKYFKRDGVHFETLLKGLIEASSEAKSNQGLKDNRSDIDRYVKELTFNTDKFDLSIQMLGSQEFDTLNSLERERAFQDILQRLSLVLDESKPMQGLGYSNILFMATELILLEQEKSDFPLLLIEEPEAHLHPQLQMKLLKFIRDTYSDNNSATFQAILTTHSPNLASKAPLESMILVSNGVAFPLTKSETLLDPEDYVFLEKFLDVTKSNLFFAKSVLIVEGDGENILLPTISNLLGRPLEDYGVSVVNVGNTAYTRYAKIFLRRAVLNGSTSKMPIRVACLRDIDLWPEAADSAVNYDVGFKTLKSRNKHFWLPRSGSDGVTFGTAAVDKKKSLQSFEVLHEEEKLTLDDLQNTQVFVSDEWTFEYCLIRSGLAEDIYDLVKGEDDPAFAGLPADPELRAIKIYGLIESSSLKTDVAYRLSQKLIEDYSDADGKDRLLDKMPAYIKAAIAYVTEPFSTPPVVEATATAAGSGGE</sequence>
<dbReference type="Pfam" id="PF13476">
    <property type="entry name" value="AAA_23"/>
    <property type="match status" value="1"/>
</dbReference>
<dbReference type="AlphaFoldDB" id="A0A9E4TT19"/>
<dbReference type="InterPro" id="IPR051396">
    <property type="entry name" value="Bact_Antivir_Def_Nuclease"/>
</dbReference>
<dbReference type="Proteomes" id="UP000886674">
    <property type="component" value="Unassembled WGS sequence"/>
</dbReference>
<feature type="domain" description="OLD protein-like TOPRIM" evidence="3">
    <location>
        <begin position="387"/>
        <end position="461"/>
    </location>
</feature>
<dbReference type="Pfam" id="PF13175">
    <property type="entry name" value="AAA_15"/>
    <property type="match status" value="1"/>
</dbReference>
<gene>
    <name evidence="4" type="ORF">JAY77_04755</name>
</gene>
<evidence type="ECO:0000313" key="4">
    <source>
        <dbReference type="EMBL" id="MCG7977443.1"/>
    </source>
</evidence>
<dbReference type="SUPFAM" id="SSF52540">
    <property type="entry name" value="P-loop containing nucleoside triphosphate hydrolases"/>
    <property type="match status" value="1"/>
</dbReference>
<feature type="domain" description="Rad50/SbcC-type AAA" evidence="2">
    <location>
        <begin position="5"/>
        <end position="264"/>
    </location>
</feature>
<dbReference type="InterPro" id="IPR034139">
    <property type="entry name" value="TOPRIM_OLD"/>
</dbReference>
<dbReference type="InterPro" id="IPR038729">
    <property type="entry name" value="Rad50/SbcC_AAA"/>
</dbReference>
<evidence type="ECO:0000313" key="5">
    <source>
        <dbReference type="Proteomes" id="UP000886674"/>
    </source>
</evidence>
<dbReference type="Gene3D" id="3.40.50.300">
    <property type="entry name" value="P-loop containing nucleotide triphosphate hydrolases"/>
    <property type="match status" value="1"/>
</dbReference>
<name>A0A9E4TT19_9GAMM</name>
<dbReference type="CDD" id="cd01026">
    <property type="entry name" value="TOPRIM_OLD"/>
    <property type="match status" value="1"/>
</dbReference>
<dbReference type="GO" id="GO:0006302">
    <property type="term" value="P:double-strand break repair"/>
    <property type="evidence" value="ECO:0007669"/>
    <property type="project" value="InterPro"/>
</dbReference>
<dbReference type="EMBL" id="JAEPCR010000015">
    <property type="protein sequence ID" value="MCG7977443.1"/>
    <property type="molecule type" value="Genomic_DNA"/>
</dbReference>
<dbReference type="InterPro" id="IPR041685">
    <property type="entry name" value="AAA_GajA/Old/RecF-like"/>
</dbReference>
<proteinExistence type="predicted"/>
<dbReference type="InterPro" id="IPR027417">
    <property type="entry name" value="P-loop_NTPase"/>
</dbReference>
<dbReference type="Pfam" id="PF20469">
    <property type="entry name" value="OLD-like_TOPRIM"/>
    <property type="match status" value="1"/>
</dbReference>
<dbReference type="GO" id="GO:0016887">
    <property type="term" value="F:ATP hydrolysis activity"/>
    <property type="evidence" value="ECO:0007669"/>
    <property type="project" value="InterPro"/>
</dbReference>
<accession>A0A9E4TT19</accession>
<evidence type="ECO:0000259" key="2">
    <source>
        <dbReference type="Pfam" id="PF13476"/>
    </source>
</evidence>
<feature type="domain" description="Endonuclease GajA/Old nuclease/RecF-like AAA" evidence="1">
    <location>
        <begin position="269"/>
        <end position="341"/>
    </location>
</feature>
<reference evidence="4" key="1">
    <citation type="journal article" date="2021" name="Proc. Natl. Acad. Sci. U.S.A.">
        <title>Global biogeography of chemosynthetic symbionts reveals both localized and globally distributed symbiont groups. .</title>
        <authorList>
            <person name="Osvatic J.T."/>
            <person name="Wilkins L.G.E."/>
            <person name="Leibrecht L."/>
            <person name="Leray M."/>
            <person name="Zauner S."/>
            <person name="Polzin J."/>
            <person name="Camacho Y."/>
            <person name="Gros O."/>
            <person name="van Gils J.A."/>
            <person name="Eisen J.A."/>
            <person name="Petersen J.M."/>
            <person name="Yuen B."/>
        </authorList>
    </citation>
    <scope>NUCLEOTIDE SEQUENCE</scope>
    <source>
        <strain evidence="4">MAGclacostrist055</strain>
    </source>
</reference>
<organism evidence="4 5">
    <name type="scientific">Candidatus Thiodiazotropha taylori</name>
    <dbReference type="NCBI Taxonomy" id="2792791"/>
    <lineage>
        <taxon>Bacteria</taxon>
        <taxon>Pseudomonadati</taxon>
        <taxon>Pseudomonadota</taxon>
        <taxon>Gammaproteobacteria</taxon>
        <taxon>Chromatiales</taxon>
        <taxon>Sedimenticolaceae</taxon>
        <taxon>Candidatus Thiodiazotropha</taxon>
    </lineage>
</organism>
<evidence type="ECO:0000259" key="1">
    <source>
        <dbReference type="Pfam" id="PF13175"/>
    </source>
</evidence>